<proteinExistence type="predicted"/>
<evidence type="ECO:0000313" key="2">
    <source>
        <dbReference type="Proteomes" id="UP001283361"/>
    </source>
</evidence>
<organism evidence="1 2">
    <name type="scientific">Elysia crispata</name>
    <name type="common">lettuce slug</name>
    <dbReference type="NCBI Taxonomy" id="231223"/>
    <lineage>
        <taxon>Eukaryota</taxon>
        <taxon>Metazoa</taxon>
        <taxon>Spiralia</taxon>
        <taxon>Lophotrochozoa</taxon>
        <taxon>Mollusca</taxon>
        <taxon>Gastropoda</taxon>
        <taxon>Heterobranchia</taxon>
        <taxon>Euthyneura</taxon>
        <taxon>Panpulmonata</taxon>
        <taxon>Sacoglossa</taxon>
        <taxon>Placobranchoidea</taxon>
        <taxon>Plakobranchidae</taxon>
        <taxon>Elysia</taxon>
    </lineage>
</organism>
<reference evidence="1" key="1">
    <citation type="journal article" date="2023" name="G3 (Bethesda)">
        <title>A reference genome for the long-term kleptoplast-retaining sea slug Elysia crispata morphotype clarki.</title>
        <authorList>
            <person name="Eastman K.E."/>
            <person name="Pendleton A.L."/>
            <person name="Shaikh M.A."/>
            <person name="Suttiyut T."/>
            <person name="Ogas R."/>
            <person name="Tomko P."/>
            <person name="Gavelis G."/>
            <person name="Widhalm J.R."/>
            <person name="Wisecaver J.H."/>
        </authorList>
    </citation>
    <scope>NUCLEOTIDE SEQUENCE</scope>
    <source>
        <strain evidence="1">ECLA1</strain>
    </source>
</reference>
<evidence type="ECO:0000313" key="1">
    <source>
        <dbReference type="EMBL" id="KAK3729590.1"/>
    </source>
</evidence>
<name>A0AAE0Y1T6_9GAST</name>
<comment type="caution">
    <text evidence="1">The sequence shown here is derived from an EMBL/GenBank/DDBJ whole genome shotgun (WGS) entry which is preliminary data.</text>
</comment>
<dbReference type="EMBL" id="JAWDGP010007136">
    <property type="protein sequence ID" value="KAK3729590.1"/>
    <property type="molecule type" value="Genomic_DNA"/>
</dbReference>
<gene>
    <name evidence="1" type="ORF">RRG08_065033</name>
</gene>
<keyword evidence="2" id="KW-1185">Reference proteome</keyword>
<protein>
    <submittedName>
        <fullName evidence="1">Uncharacterized protein</fullName>
    </submittedName>
</protein>
<dbReference type="AlphaFoldDB" id="A0AAE0Y1T6"/>
<sequence length="75" mass="8132">MVNSEVTIVEDEEALDKPSSGRAVVIGHLTWLPGQWSLVIGHGCQSSGHWSSDMVARAVVIGHLTWLPGQWSLVI</sequence>
<accession>A0AAE0Y1T6</accession>
<dbReference type="Proteomes" id="UP001283361">
    <property type="component" value="Unassembled WGS sequence"/>
</dbReference>